<keyword evidence="2" id="KW-0378">Hydrolase</keyword>
<proteinExistence type="predicted"/>
<dbReference type="SUPFAM" id="SSF69917">
    <property type="entry name" value="OMPT-like"/>
    <property type="match status" value="1"/>
</dbReference>
<evidence type="ECO:0000313" key="3">
    <source>
        <dbReference type="Proteomes" id="UP001058553"/>
    </source>
</evidence>
<dbReference type="NCBIfam" id="NF008224">
    <property type="entry name" value="PRK10993.1-4"/>
    <property type="match status" value="1"/>
</dbReference>
<organism evidence="2 3">
    <name type="scientific">Erwinia pyrifoliae</name>
    <dbReference type="NCBI Taxonomy" id="79967"/>
    <lineage>
        <taxon>Bacteria</taxon>
        <taxon>Pseudomonadati</taxon>
        <taxon>Pseudomonadota</taxon>
        <taxon>Gammaproteobacteria</taxon>
        <taxon>Enterobacterales</taxon>
        <taxon>Erwiniaceae</taxon>
        <taxon>Erwinia</taxon>
    </lineage>
</organism>
<dbReference type="InterPro" id="IPR020080">
    <property type="entry name" value="OM_adhesin/peptidase_omptin"/>
</dbReference>
<dbReference type="InterPro" id="IPR053724">
    <property type="entry name" value="OMP_A26_sf"/>
</dbReference>
<dbReference type="GeneID" id="92238558"/>
<protein>
    <submittedName>
        <fullName evidence="2">Omptin family outer membrane protease</fullName>
    </submittedName>
</protein>
<evidence type="ECO:0000256" key="1">
    <source>
        <dbReference type="SAM" id="SignalP"/>
    </source>
</evidence>
<dbReference type="RefSeq" id="WP_104945162.1">
    <property type="nucleotide sequence ID" value="NZ_CP023567.1"/>
</dbReference>
<keyword evidence="1" id="KW-0732">Signal</keyword>
<dbReference type="GO" id="GO:0006508">
    <property type="term" value="P:proteolysis"/>
    <property type="evidence" value="ECO:0007669"/>
    <property type="project" value="UniProtKB-KW"/>
</dbReference>
<dbReference type="Proteomes" id="UP001058553">
    <property type="component" value="Chromosome"/>
</dbReference>
<dbReference type="Gene3D" id="2.40.128.90">
    <property type="entry name" value="OMPT-like"/>
    <property type="match status" value="1"/>
</dbReference>
<keyword evidence="2" id="KW-0645">Protease</keyword>
<evidence type="ECO:0000313" key="2">
    <source>
        <dbReference type="EMBL" id="UWS33896.1"/>
    </source>
</evidence>
<dbReference type="GO" id="GO:0008233">
    <property type="term" value="F:peptidase activity"/>
    <property type="evidence" value="ECO:0007669"/>
    <property type="project" value="UniProtKB-KW"/>
</dbReference>
<feature type="signal peptide" evidence="1">
    <location>
        <begin position="1"/>
        <end position="20"/>
    </location>
</feature>
<sequence length="313" mass="35022">MRFKLLALVLSSLQAYTAIADTANNFFTLDKVSAEMASGALSGKTKVRVYNSQSADKLSQLNWNYSNAAVVTGSLYWDLTPWVSLGASGWTTIGSRGGYMDDTDWLNGSSQGWTHQSQHPDTRLNFANEFDLNIKEWLLNEPDYRLGVMAGYQENRYSLKSTGGSYNYTDEETGSPVIGSFPAGTTGIGYKQRFNMPYIGLTGRYRYERFEFGGTFKFSGWVSAFDNDEHYLRNTTFKVNTANQNFYSLAADIGYYMTPNAKIYLNGIWSRTTNKKGNMSVNDHDEGNVVNLADAGGIENYNYMTSVGLKYAF</sequence>
<feature type="chain" id="PRO_5046643619" evidence="1">
    <location>
        <begin position="21"/>
        <end position="313"/>
    </location>
</feature>
<dbReference type="PIRSF" id="PIRSF001522">
    <property type="entry name" value="Peptidase_A26"/>
    <property type="match status" value="1"/>
</dbReference>
<accession>A0ABY5X933</accession>
<name>A0ABY5X933_ERWPY</name>
<reference evidence="2" key="1">
    <citation type="submission" date="2022-07" db="EMBL/GenBank/DDBJ databases">
        <title>Genetic diversity of Erwinia pyrifoliae.</title>
        <authorList>
            <person name="Park D.S."/>
            <person name="Ham H."/>
        </authorList>
    </citation>
    <scope>NUCLEOTIDE SEQUENCE</scope>
    <source>
        <strain evidence="2">CP201486</strain>
    </source>
</reference>
<dbReference type="PRINTS" id="PR00482">
    <property type="entry name" value="OMPTIN"/>
</dbReference>
<dbReference type="EMBL" id="CP103445">
    <property type="protein sequence ID" value="UWS33896.1"/>
    <property type="molecule type" value="Genomic_DNA"/>
</dbReference>
<gene>
    <name evidence="2" type="ORF">NYP84_01375</name>
</gene>
<dbReference type="Pfam" id="PF01278">
    <property type="entry name" value="Omptin"/>
    <property type="match status" value="1"/>
</dbReference>
<keyword evidence="3" id="KW-1185">Reference proteome</keyword>
<dbReference type="InterPro" id="IPR000036">
    <property type="entry name" value="Peptidase_A26_omptin"/>
</dbReference>